<dbReference type="SUPFAM" id="SSF54001">
    <property type="entry name" value="Cysteine proteinases"/>
    <property type="match status" value="1"/>
</dbReference>
<dbReference type="InterPro" id="IPR018998">
    <property type="entry name" value="EndoU_C"/>
</dbReference>
<accession>A0A1I7RK73</accession>
<gene>
    <name evidence="18" type="ORF">BXYJ_LOCUS15305</name>
</gene>
<dbReference type="InterPro" id="IPR038765">
    <property type="entry name" value="Papain-like_cys_pep_sf"/>
</dbReference>
<dbReference type="Pfam" id="PF00112">
    <property type="entry name" value="Peptidase_C1"/>
    <property type="match status" value="1"/>
</dbReference>
<keyword evidence="10 14" id="KW-0694">RNA-binding</keyword>
<evidence type="ECO:0000256" key="6">
    <source>
        <dbReference type="ARBA" id="ARBA00022723"/>
    </source>
</evidence>
<evidence type="ECO:0000313" key="19">
    <source>
        <dbReference type="EMBL" id="CAG9131453.1"/>
    </source>
</evidence>
<evidence type="ECO:0000313" key="18">
    <source>
        <dbReference type="EMBL" id="CAD5235214.1"/>
    </source>
</evidence>
<dbReference type="AlphaFoldDB" id="A0A1I7RK73"/>
<dbReference type="GO" id="GO:0003723">
    <property type="term" value="F:RNA binding"/>
    <property type="evidence" value="ECO:0007669"/>
    <property type="project" value="UniProtKB-UniRule"/>
</dbReference>
<keyword evidence="6 14" id="KW-0479">Metal-binding</keyword>
<evidence type="ECO:0000256" key="14">
    <source>
        <dbReference type="RuleBase" id="RU367085"/>
    </source>
</evidence>
<dbReference type="GO" id="GO:0046872">
    <property type="term" value="F:metal ion binding"/>
    <property type="evidence" value="ECO:0007669"/>
    <property type="project" value="UniProtKB-UniRule"/>
</dbReference>
<keyword evidence="15" id="KW-1133">Transmembrane helix</keyword>
<keyword evidence="15" id="KW-0812">Transmembrane</keyword>
<dbReference type="InterPro" id="IPR013201">
    <property type="entry name" value="Prot_inhib_I29"/>
</dbReference>
<feature type="transmembrane region" description="Helical" evidence="15">
    <location>
        <begin position="585"/>
        <end position="611"/>
    </location>
</feature>
<evidence type="ECO:0000256" key="16">
    <source>
        <dbReference type="SAM" id="SignalP"/>
    </source>
</evidence>
<evidence type="ECO:0000256" key="11">
    <source>
        <dbReference type="ARBA" id="ARBA00023145"/>
    </source>
</evidence>
<dbReference type="InterPro" id="IPR025660">
    <property type="entry name" value="Pept_his_AS"/>
</dbReference>
<keyword evidence="11" id="KW-0865">Zymogen</keyword>
<comment type="similarity">
    <text evidence="2 14">Belongs to the ENDOU family.</text>
</comment>
<dbReference type="InterPro" id="IPR000668">
    <property type="entry name" value="Peptidase_C1A_C"/>
</dbReference>
<keyword evidence="9" id="KW-0788">Thiol protease</keyword>
<dbReference type="Pfam" id="PF08246">
    <property type="entry name" value="Inhibitor_I29"/>
    <property type="match status" value="1"/>
</dbReference>
<comment type="subunit">
    <text evidence="3 14">Monomer.</text>
</comment>
<dbReference type="SUPFAM" id="SSF142877">
    <property type="entry name" value="EndoU-like"/>
    <property type="match status" value="2"/>
</dbReference>
<dbReference type="GO" id="GO:0004521">
    <property type="term" value="F:RNA endonuclease activity"/>
    <property type="evidence" value="ECO:0007669"/>
    <property type="project" value="UniProtKB-UniRule"/>
</dbReference>
<dbReference type="SMART" id="SM00645">
    <property type="entry name" value="Pept_C1"/>
    <property type="match status" value="1"/>
</dbReference>
<evidence type="ECO:0000313" key="20">
    <source>
        <dbReference type="Proteomes" id="UP000095284"/>
    </source>
</evidence>
<evidence type="ECO:0000256" key="10">
    <source>
        <dbReference type="ARBA" id="ARBA00022884"/>
    </source>
</evidence>
<dbReference type="GO" id="GO:0006508">
    <property type="term" value="P:proteolysis"/>
    <property type="evidence" value="ECO:0007669"/>
    <property type="project" value="UniProtKB-KW"/>
</dbReference>
<keyword evidence="8 14" id="KW-0378">Hydrolase</keyword>
<dbReference type="InterPro" id="IPR037227">
    <property type="entry name" value="EndoU-like"/>
</dbReference>
<dbReference type="Proteomes" id="UP000659654">
    <property type="component" value="Unassembled WGS sequence"/>
</dbReference>
<dbReference type="WBParaSite" id="BXY_0110600.1">
    <property type="protein sequence ID" value="BXY_0110600.1"/>
    <property type="gene ID" value="BXY_0110600"/>
</dbReference>
<keyword evidence="16" id="KW-0732">Signal</keyword>
<dbReference type="PANTHER" id="PTHR12439:SF42">
    <property type="entry name" value="ENDORIBONUCLEASE-RELATED"/>
    <property type="match status" value="1"/>
</dbReference>
<dbReference type="PRINTS" id="PR00705">
    <property type="entry name" value="PAPAIN"/>
</dbReference>
<dbReference type="CDD" id="cd02248">
    <property type="entry name" value="Peptidase_C1A"/>
    <property type="match status" value="1"/>
</dbReference>
<dbReference type="InterPro" id="IPR039417">
    <property type="entry name" value="Peptidase_C1A_papain-like"/>
</dbReference>
<feature type="signal peptide" evidence="16">
    <location>
        <begin position="1"/>
        <end position="15"/>
    </location>
</feature>
<dbReference type="SMR" id="A0A1I7RK73"/>
<feature type="chain" id="PRO_5035399430" evidence="16">
    <location>
        <begin position="16"/>
        <end position="954"/>
    </location>
</feature>
<evidence type="ECO:0000259" key="17">
    <source>
        <dbReference type="PROSITE" id="PS51959"/>
    </source>
</evidence>
<evidence type="ECO:0000256" key="9">
    <source>
        <dbReference type="ARBA" id="ARBA00022807"/>
    </source>
</evidence>
<evidence type="ECO:0000256" key="5">
    <source>
        <dbReference type="ARBA" id="ARBA00022722"/>
    </source>
</evidence>
<dbReference type="SMART" id="SM00848">
    <property type="entry name" value="Inhibitor_I29"/>
    <property type="match status" value="1"/>
</dbReference>
<feature type="domain" description="EndoU" evidence="17">
    <location>
        <begin position="260"/>
        <end position="524"/>
    </location>
</feature>
<dbReference type="OrthoDB" id="430326at2759"/>
<name>A0A1I7RK73_BURXY</name>
<evidence type="ECO:0000256" key="12">
    <source>
        <dbReference type="ARBA" id="ARBA00023211"/>
    </source>
</evidence>
<organism evidence="20 22">
    <name type="scientific">Bursaphelenchus xylophilus</name>
    <name type="common">Pinewood nematode worm</name>
    <name type="synonym">Aphelenchoides xylophilus</name>
    <dbReference type="NCBI Taxonomy" id="6326"/>
    <lineage>
        <taxon>Eukaryota</taxon>
        <taxon>Metazoa</taxon>
        <taxon>Ecdysozoa</taxon>
        <taxon>Nematoda</taxon>
        <taxon>Chromadorea</taxon>
        <taxon>Rhabditida</taxon>
        <taxon>Tylenchina</taxon>
        <taxon>Tylenchomorpha</taxon>
        <taxon>Aphelenchoidea</taxon>
        <taxon>Aphelenchoididae</taxon>
        <taxon>Bursaphelenchus</taxon>
    </lineage>
</organism>
<evidence type="ECO:0000256" key="13">
    <source>
        <dbReference type="ARBA" id="ARBA00023239"/>
    </source>
</evidence>
<evidence type="ECO:0000256" key="1">
    <source>
        <dbReference type="ARBA" id="ARBA00001936"/>
    </source>
</evidence>
<dbReference type="PROSITE" id="PS00639">
    <property type="entry name" value="THIOL_PROTEASE_HIS"/>
    <property type="match status" value="1"/>
</dbReference>
<evidence type="ECO:0000256" key="7">
    <source>
        <dbReference type="ARBA" id="ARBA00022759"/>
    </source>
</evidence>
<reference evidence="22" key="1">
    <citation type="submission" date="2016-11" db="UniProtKB">
        <authorList>
            <consortium name="WormBaseParasite"/>
        </authorList>
    </citation>
    <scope>IDENTIFICATION</scope>
</reference>
<dbReference type="eggNOG" id="KOG2849">
    <property type="taxonomic scope" value="Eukaryota"/>
</dbReference>
<dbReference type="InterPro" id="IPR000169">
    <property type="entry name" value="Pept_cys_AS"/>
</dbReference>
<evidence type="ECO:0000256" key="8">
    <source>
        <dbReference type="ARBA" id="ARBA00022801"/>
    </source>
</evidence>
<dbReference type="Proteomes" id="UP000095284">
    <property type="component" value="Unplaced"/>
</dbReference>
<evidence type="ECO:0000256" key="4">
    <source>
        <dbReference type="ARBA" id="ARBA00022670"/>
    </source>
</evidence>
<dbReference type="EMBL" id="CAJFDI010000006">
    <property type="protein sequence ID" value="CAD5235214.1"/>
    <property type="molecule type" value="Genomic_DNA"/>
</dbReference>
<dbReference type="PROSITE" id="PS51959">
    <property type="entry name" value="ENDOU"/>
    <property type="match status" value="1"/>
</dbReference>
<evidence type="ECO:0000313" key="22">
    <source>
        <dbReference type="WBParaSite" id="BXY_0110600.1"/>
    </source>
</evidence>
<protein>
    <submittedName>
        <fullName evidence="18">(pine wood nematode) hypothetical protein</fullName>
    </submittedName>
</protein>
<dbReference type="CDD" id="cd21159">
    <property type="entry name" value="XendoU"/>
    <property type="match status" value="1"/>
</dbReference>
<evidence type="ECO:0000256" key="2">
    <source>
        <dbReference type="ARBA" id="ARBA00010168"/>
    </source>
</evidence>
<keyword evidence="12 14" id="KW-0464">Manganese</keyword>
<comment type="cofactor">
    <cofactor evidence="1 14">
        <name>Mn(2+)</name>
        <dbReference type="ChEBI" id="CHEBI:29035"/>
    </cofactor>
</comment>
<evidence type="ECO:0000256" key="3">
    <source>
        <dbReference type="ARBA" id="ARBA00011245"/>
    </source>
</evidence>
<dbReference type="PROSITE" id="PS00139">
    <property type="entry name" value="THIOL_PROTEASE_CYS"/>
    <property type="match status" value="1"/>
</dbReference>
<dbReference type="InterPro" id="IPR039787">
    <property type="entry name" value="ENDOU"/>
</dbReference>
<proteinExistence type="inferred from homology"/>
<dbReference type="Proteomes" id="UP000582659">
    <property type="component" value="Unassembled WGS sequence"/>
</dbReference>
<keyword evidence="15" id="KW-0472">Membrane</keyword>
<evidence type="ECO:0000256" key="15">
    <source>
        <dbReference type="SAM" id="Phobius"/>
    </source>
</evidence>
<reference evidence="19" key="2">
    <citation type="submission" date="2020-08" db="EMBL/GenBank/DDBJ databases">
        <authorList>
            <person name="Kikuchi T."/>
        </authorList>
    </citation>
    <scope>NUCLEOTIDE SEQUENCE</scope>
    <source>
        <strain evidence="18">Ka4C1</strain>
    </source>
</reference>
<keyword evidence="5 14" id="KW-0540">Nuclease</keyword>
<dbReference type="GO" id="GO:0008234">
    <property type="term" value="F:cysteine-type peptidase activity"/>
    <property type="evidence" value="ECO:0007669"/>
    <property type="project" value="UniProtKB-KW"/>
</dbReference>
<dbReference type="PANTHER" id="PTHR12439">
    <property type="entry name" value="PLACENTAL PROTEIN 11-RELATED"/>
    <property type="match status" value="1"/>
</dbReference>
<dbReference type="GO" id="GO:0016829">
    <property type="term" value="F:lyase activity"/>
    <property type="evidence" value="ECO:0007669"/>
    <property type="project" value="UniProtKB-KW"/>
</dbReference>
<dbReference type="FunFam" id="3.90.70.10:FF:000103">
    <property type="entry name" value="Hypothetical LOC496748"/>
    <property type="match status" value="1"/>
</dbReference>
<sequence>MKWLVFVLLAASIESARLDGKWDQFLTDLHKSDQNAARTLVVGTNKNFIVKELPPESTSSSYVALENLLESRNFNGYFEFLKNTDLYEKMVSELMKTMNLTPGKIQKMIKEMWDDYFRNESNSFKNWYGVYLEQKNGKLRKMSSNVIDQNGVYAAWFSTADGANVKRTFFHGTSPEFDLIAFTLCALETQRGQESKRCGFELDGQPVAVWVSTKHVRDLVTITMAEPRRVPQLQIRPKDGDRDEREMIIRKTTTRKPKPGNEEFQKFVDKMWEADVDRAPEDAVKLNWQQKVGKHGNLNPLFTFVNESIFERPVYQALLNVWNHKIFEPAVCKEEVPVEGQKKAVLQRFFQTMTNHTIFKVALEYLQQKGVYSPAKHEKFMDNLFTLWFGVYSRCHAPLGSSGFEHVFVGEKKGNTVDGHHNWVRYYLQEKAGQIQYKGYYGYDEGVIGTIQYDWDNAHKQKGGFFFYTSPAFDFAIYSTCVLTQSGNQHCRFKVKNNDLFVTSFQQRCNEGVCISTSYAGIDEQTNFRDPPLSKRNSSRGLFFCFSRPRPRGKMIIEPAEKFEKDLEPLVLDREIRKVITVTDLLYRVAVFALIITLLTLGPFIFASIFYDEDLREVFDRQPNDLTFDQHFDEFVKFKSEFNKIYDNVDEELKRFQIFRKSLKTIEEYEKLEDNTEFGINEFADLSDDEFQQMLMPKDFYHKLRRRSSFIKPYSHFIQHEKPKRKHQIKFDSASPYPPHFDWREKGVVTPVKSQFNCGSCWAFAAIGTVETSYAIAHGELRNLSEQELLDCDLANNACNGGDDDKAFRFIHEHGLMREEDYPYVAQRQNSCLLNEYSGPTTKLDLAYFIASDENAMLEWLVNFGPINVGINVPPDMKLYKGGVYTPSSWDCKNNILGTHALNIMGYGTWEDGQKYWIVKNSWGPKYGIEDGYVYMARGENSCGIEDEPIGILC</sequence>
<dbReference type="Pfam" id="PF09412">
    <property type="entry name" value="XendoU"/>
    <property type="match status" value="1"/>
</dbReference>
<keyword evidence="4" id="KW-0645">Protease</keyword>
<evidence type="ECO:0000313" key="21">
    <source>
        <dbReference type="Proteomes" id="UP000659654"/>
    </source>
</evidence>
<keyword evidence="7 14" id="KW-0255">Endonuclease</keyword>
<dbReference type="EMBL" id="CAJFCV020000006">
    <property type="protein sequence ID" value="CAG9131453.1"/>
    <property type="molecule type" value="Genomic_DNA"/>
</dbReference>
<dbReference type="Gene3D" id="3.90.70.10">
    <property type="entry name" value="Cysteine proteinases"/>
    <property type="match status" value="1"/>
</dbReference>
<keyword evidence="13" id="KW-0456">Lyase</keyword>
<keyword evidence="21" id="KW-1185">Reference proteome</keyword>